<dbReference type="EMBL" id="VSRR010005412">
    <property type="protein sequence ID" value="MPC42375.1"/>
    <property type="molecule type" value="Genomic_DNA"/>
</dbReference>
<organism evidence="2 3">
    <name type="scientific">Portunus trituberculatus</name>
    <name type="common">Swimming crab</name>
    <name type="synonym">Neptunus trituberculatus</name>
    <dbReference type="NCBI Taxonomy" id="210409"/>
    <lineage>
        <taxon>Eukaryota</taxon>
        <taxon>Metazoa</taxon>
        <taxon>Ecdysozoa</taxon>
        <taxon>Arthropoda</taxon>
        <taxon>Crustacea</taxon>
        <taxon>Multicrustacea</taxon>
        <taxon>Malacostraca</taxon>
        <taxon>Eumalacostraca</taxon>
        <taxon>Eucarida</taxon>
        <taxon>Decapoda</taxon>
        <taxon>Pleocyemata</taxon>
        <taxon>Brachyura</taxon>
        <taxon>Eubrachyura</taxon>
        <taxon>Portunoidea</taxon>
        <taxon>Portunidae</taxon>
        <taxon>Portuninae</taxon>
        <taxon>Portunus</taxon>
    </lineage>
</organism>
<accession>A0A5B7F9W4</accession>
<name>A0A5B7F9W4_PORTR</name>
<dbReference type="AlphaFoldDB" id="A0A5B7F9W4"/>
<proteinExistence type="predicted"/>
<gene>
    <name evidence="2" type="ORF">E2C01_035997</name>
</gene>
<keyword evidence="3" id="KW-1185">Reference proteome</keyword>
<evidence type="ECO:0000313" key="3">
    <source>
        <dbReference type="Proteomes" id="UP000324222"/>
    </source>
</evidence>
<evidence type="ECO:0000313" key="2">
    <source>
        <dbReference type="EMBL" id="MPC42375.1"/>
    </source>
</evidence>
<comment type="caution">
    <text evidence="2">The sequence shown here is derived from an EMBL/GenBank/DDBJ whole genome shotgun (WGS) entry which is preliminary data.</text>
</comment>
<dbReference type="Proteomes" id="UP000324222">
    <property type="component" value="Unassembled WGS sequence"/>
</dbReference>
<feature type="region of interest" description="Disordered" evidence="1">
    <location>
        <begin position="1"/>
        <end position="23"/>
    </location>
</feature>
<reference evidence="2 3" key="1">
    <citation type="submission" date="2019-05" db="EMBL/GenBank/DDBJ databases">
        <title>Another draft genome of Portunus trituberculatus and its Hox gene families provides insights of decapod evolution.</title>
        <authorList>
            <person name="Jeong J.-H."/>
            <person name="Song I."/>
            <person name="Kim S."/>
            <person name="Choi T."/>
            <person name="Kim D."/>
            <person name="Ryu S."/>
            <person name="Kim W."/>
        </authorList>
    </citation>
    <scope>NUCLEOTIDE SEQUENCE [LARGE SCALE GENOMIC DNA]</scope>
    <source>
        <tissue evidence="2">Muscle</tissue>
    </source>
</reference>
<protein>
    <submittedName>
        <fullName evidence="2">Uncharacterized protein</fullName>
    </submittedName>
</protein>
<sequence length="266" mass="29631">MLENAVSPPGRKPLPQVRKPYLHSDHGQDSNLCTWRPFVPQSMHGSTVPWKITAFDMGLVGHLTARNKFLGLIAEAVQCRACLLRPFPGPLGQKERDPEDPTQEYFGRDVASLRVVEVLGLVEEAEVHESRSTNSVPGAGCARAKVLIAAAFKGMDSLLKFVLIKNEELEWGLMPLTALRSQWWPVLFLQAKKCRVRPWRRDPAIAPIKEKITSEETAVRVHQVGPGRCHKSKDRGNMAAMKLGARVSLSTLTQKAVGFLCHREVM</sequence>
<evidence type="ECO:0000256" key="1">
    <source>
        <dbReference type="SAM" id="MobiDB-lite"/>
    </source>
</evidence>